<dbReference type="SUPFAM" id="SSF81330">
    <property type="entry name" value="Gated mechanosensitive channel"/>
    <property type="match status" value="1"/>
</dbReference>
<dbReference type="InterPro" id="IPR036019">
    <property type="entry name" value="MscL_channel"/>
</dbReference>
<dbReference type="PROSITE" id="PS01327">
    <property type="entry name" value="MSCL"/>
    <property type="match status" value="1"/>
</dbReference>
<gene>
    <name evidence="10 11" type="primary">mscL</name>
    <name evidence="11" type="ORF">ERS852582_02404</name>
</gene>
<name>A0A173UY28_9FIRM</name>
<dbReference type="PANTHER" id="PTHR30266:SF2">
    <property type="entry name" value="LARGE-CONDUCTANCE MECHANOSENSITIVE CHANNEL"/>
    <property type="match status" value="1"/>
</dbReference>
<evidence type="ECO:0000256" key="2">
    <source>
        <dbReference type="ARBA" id="ARBA00007254"/>
    </source>
</evidence>
<dbReference type="PANTHER" id="PTHR30266">
    <property type="entry name" value="MECHANOSENSITIVE CHANNEL MSCL"/>
    <property type="match status" value="1"/>
</dbReference>
<keyword evidence="4 10" id="KW-1003">Cell membrane</keyword>
<dbReference type="InterPro" id="IPR037673">
    <property type="entry name" value="MSC/AndL"/>
</dbReference>
<keyword evidence="8 10" id="KW-0472">Membrane</keyword>
<evidence type="ECO:0000256" key="5">
    <source>
        <dbReference type="ARBA" id="ARBA00022692"/>
    </source>
</evidence>
<dbReference type="InterPro" id="IPR001185">
    <property type="entry name" value="MS_channel"/>
</dbReference>
<feature type="transmembrane region" description="Helical" evidence="10">
    <location>
        <begin position="24"/>
        <end position="45"/>
    </location>
</feature>
<proteinExistence type="inferred from homology"/>
<evidence type="ECO:0000256" key="9">
    <source>
        <dbReference type="ARBA" id="ARBA00023303"/>
    </source>
</evidence>
<protein>
    <recommendedName>
        <fullName evidence="10">Large-conductance mechanosensitive channel</fullName>
    </recommendedName>
</protein>
<dbReference type="AlphaFoldDB" id="A0A173UY28"/>
<dbReference type="GO" id="GO:0008381">
    <property type="term" value="F:mechanosensitive monoatomic ion channel activity"/>
    <property type="evidence" value="ECO:0007669"/>
    <property type="project" value="UniProtKB-UniRule"/>
</dbReference>
<keyword evidence="6 10" id="KW-1133">Transmembrane helix</keyword>
<dbReference type="PRINTS" id="PR01264">
    <property type="entry name" value="MECHCHANNEL"/>
</dbReference>
<evidence type="ECO:0000256" key="6">
    <source>
        <dbReference type="ARBA" id="ARBA00022989"/>
    </source>
</evidence>
<dbReference type="Pfam" id="PF01741">
    <property type="entry name" value="MscL"/>
    <property type="match status" value="1"/>
</dbReference>
<feature type="transmembrane region" description="Helical" evidence="10">
    <location>
        <begin position="78"/>
        <end position="99"/>
    </location>
</feature>
<evidence type="ECO:0000256" key="4">
    <source>
        <dbReference type="ARBA" id="ARBA00022475"/>
    </source>
</evidence>
<accession>A0A173UY28</accession>
<evidence type="ECO:0000256" key="8">
    <source>
        <dbReference type="ARBA" id="ARBA00023136"/>
    </source>
</evidence>
<comment type="similarity">
    <text evidence="2 10">Belongs to the MscL family.</text>
</comment>
<evidence type="ECO:0000256" key="10">
    <source>
        <dbReference type="HAMAP-Rule" id="MF_00115"/>
    </source>
</evidence>
<evidence type="ECO:0000256" key="7">
    <source>
        <dbReference type="ARBA" id="ARBA00023065"/>
    </source>
</evidence>
<organism evidence="11 12">
    <name type="scientific">Faecalibacterium prausnitzii</name>
    <dbReference type="NCBI Taxonomy" id="853"/>
    <lineage>
        <taxon>Bacteria</taxon>
        <taxon>Bacillati</taxon>
        <taxon>Bacillota</taxon>
        <taxon>Clostridia</taxon>
        <taxon>Eubacteriales</taxon>
        <taxon>Oscillospiraceae</taxon>
        <taxon>Faecalibacterium</taxon>
    </lineage>
</organism>
<keyword evidence="7 10" id="KW-0406">Ion transport</keyword>
<keyword evidence="9 10" id="KW-0407">Ion channel</keyword>
<keyword evidence="3 10" id="KW-0813">Transport</keyword>
<dbReference type="Proteomes" id="UP000095649">
    <property type="component" value="Unassembled WGS sequence"/>
</dbReference>
<dbReference type="RefSeq" id="WP_055186740.1">
    <property type="nucleotide sequence ID" value="NZ_CYXN01000028.1"/>
</dbReference>
<evidence type="ECO:0000256" key="3">
    <source>
        <dbReference type="ARBA" id="ARBA00022448"/>
    </source>
</evidence>
<comment type="subunit">
    <text evidence="10">Homopentamer.</text>
</comment>
<dbReference type="HAMAP" id="MF_00115">
    <property type="entry name" value="MscL"/>
    <property type="match status" value="1"/>
</dbReference>
<dbReference type="NCBIfam" id="TIGR00220">
    <property type="entry name" value="mscL"/>
    <property type="match status" value="1"/>
</dbReference>
<dbReference type="EMBL" id="CYXN01000028">
    <property type="protein sequence ID" value="CUN19929.1"/>
    <property type="molecule type" value="Genomic_DNA"/>
</dbReference>
<evidence type="ECO:0000256" key="1">
    <source>
        <dbReference type="ARBA" id="ARBA00004651"/>
    </source>
</evidence>
<dbReference type="Gene3D" id="1.10.1200.120">
    <property type="entry name" value="Large-conductance mechanosensitive channel, MscL, domain 1"/>
    <property type="match status" value="1"/>
</dbReference>
<dbReference type="OrthoDB" id="9810350at2"/>
<evidence type="ECO:0000313" key="11">
    <source>
        <dbReference type="EMBL" id="CUN19929.1"/>
    </source>
</evidence>
<reference evidence="11 12" key="1">
    <citation type="submission" date="2015-09" db="EMBL/GenBank/DDBJ databases">
        <authorList>
            <consortium name="Pathogen Informatics"/>
        </authorList>
    </citation>
    <scope>NUCLEOTIDE SEQUENCE [LARGE SCALE GENOMIC DNA]</scope>
    <source>
        <strain evidence="11 12">2789STDY5834970</strain>
    </source>
</reference>
<sequence>MEEKKSGIKKFLEEFKAFAMRGNVLDMAVGVVIGGAFTAIVTALVEDIINPLIGLFFKADFSDVVIGLGGSSIKIGEFVNSIINFLIVAFVLFVVIKFVNSLHKKPEEPAAPEEPTTKVCPYCQSEISIKAVRCPHCTSKLEGFPEMKV</sequence>
<keyword evidence="5 10" id="KW-0812">Transmembrane</keyword>
<comment type="subcellular location">
    <subcellularLocation>
        <location evidence="1 10">Cell membrane</location>
        <topology evidence="1 10">Multi-pass membrane protein</topology>
    </subcellularLocation>
</comment>
<comment type="function">
    <text evidence="10">Channel that opens in response to stretch forces in the membrane lipid bilayer. May participate in the regulation of osmotic pressure changes within the cell.</text>
</comment>
<dbReference type="GO" id="GO:0005886">
    <property type="term" value="C:plasma membrane"/>
    <property type="evidence" value="ECO:0007669"/>
    <property type="project" value="UniProtKB-SubCell"/>
</dbReference>
<evidence type="ECO:0000313" key="12">
    <source>
        <dbReference type="Proteomes" id="UP000095649"/>
    </source>
</evidence>
<dbReference type="InterPro" id="IPR019823">
    <property type="entry name" value="Mechanosensitive_channel_CS"/>
</dbReference>